<dbReference type="SMART" id="SM00869">
    <property type="entry name" value="Autotransporter"/>
    <property type="match status" value="1"/>
</dbReference>
<dbReference type="InterPro" id="IPR001254">
    <property type="entry name" value="Trypsin_dom"/>
</dbReference>
<dbReference type="Pfam" id="PF03797">
    <property type="entry name" value="Autotransporter"/>
    <property type="match status" value="1"/>
</dbReference>
<dbReference type="InterPro" id="IPR036709">
    <property type="entry name" value="Autotransporte_beta_dom_sf"/>
</dbReference>
<proteinExistence type="predicted"/>
<feature type="chain" id="PRO_5021270260" evidence="1">
    <location>
        <begin position="31"/>
        <end position="1118"/>
    </location>
</feature>
<dbReference type="PROSITE" id="PS50240">
    <property type="entry name" value="TRYPSIN_DOM"/>
    <property type="match status" value="1"/>
</dbReference>
<gene>
    <name evidence="4" type="ORF">EGY25_09325</name>
</gene>
<feature type="domain" description="Autotransporter" evidence="3">
    <location>
        <begin position="829"/>
        <end position="1118"/>
    </location>
</feature>
<keyword evidence="5" id="KW-1185">Reference proteome</keyword>
<dbReference type="AlphaFoldDB" id="A0A4Y9RY24"/>
<evidence type="ECO:0000259" key="2">
    <source>
        <dbReference type="PROSITE" id="PS50240"/>
    </source>
</evidence>
<dbReference type="NCBIfam" id="TIGR01414">
    <property type="entry name" value="autotrans_barl"/>
    <property type="match status" value="1"/>
</dbReference>
<dbReference type="GO" id="GO:0019867">
    <property type="term" value="C:outer membrane"/>
    <property type="evidence" value="ECO:0007669"/>
    <property type="project" value="InterPro"/>
</dbReference>
<evidence type="ECO:0000313" key="5">
    <source>
        <dbReference type="Proteomes" id="UP000298216"/>
    </source>
</evidence>
<dbReference type="PROSITE" id="PS51318">
    <property type="entry name" value="TAT"/>
    <property type="match status" value="1"/>
</dbReference>
<dbReference type="Gene3D" id="2.40.10.10">
    <property type="entry name" value="Trypsin-like serine proteases"/>
    <property type="match status" value="1"/>
</dbReference>
<name>A0A4Y9RY24_9CAUL</name>
<dbReference type="InterPro" id="IPR005546">
    <property type="entry name" value="Autotransporte_beta"/>
</dbReference>
<dbReference type="SUPFAM" id="SSF103515">
    <property type="entry name" value="Autotransporter"/>
    <property type="match status" value="1"/>
</dbReference>
<dbReference type="PROSITE" id="PS51208">
    <property type="entry name" value="AUTOTRANSPORTER"/>
    <property type="match status" value="1"/>
</dbReference>
<protein>
    <submittedName>
        <fullName evidence="4">Autotransporter domain-containing protein</fullName>
    </submittedName>
</protein>
<dbReference type="EMBL" id="SPVH01000006">
    <property type="protein sequence ID" value="TFW12228.1"/>
    <property type="molecule type" value="Genomic_DNA"/>
</dbReference>
<dbReference type="InterPro" id="IPR006311">
    <property type="entry name" value="TAT_signal"/>
</dbReference>
<dbReference type="OrthoDB" id="267336at2"/>
<feature type="signal peptide" evidence="1">
    <location>
        <begin position="1"/>
        <end position="30"/>
    </location>
</feature>
<accession>A0A4Y9RY24</accession>
<dbReference type="InterPro" id="IPR006315">
    <property type="entry name" value="OM_autotransptr_brl_dom"/>
</dbReference>
<evidence type="ECO:0000259" key="3">
    <source>
        <dbReference type="PROSITE" id="PS51208"/>
    </source>
</evidence>
<organism evidence="4 5">
    <name type="scientific">Brevundimonas intermedia</name>
    <dbReference type="NCBI Taxonomy" id="74315"/>
    <lineage>
        <taxon>Bacteria</taxon>
        <taxon>Pseudomonadati</taxon>
        <taxon>Pseudomonadota</taxon>
        <taxon>Alphaproteobacteria</taxon>
        <taxon>Caulobacterales</taxon>
        <taxon>Caulobacteraceae</taxon>
        <taxon>Brevundimonas</taxon>
    </lineage>
</organism>
<keyword evidence="1" id="KW-0732">Signal</keyword>
<dbReference type="Gene3D" id="2.40.128.130">
    <property type="entry name" value="Autotransporter beta-domain"/>
    <property type="match status" value="1"/>
</dbReference>
<dbReference type="GO" id="GO:0004252">
    <property type="term" value="F:serine-type endopeptidase activity"/>
    <property type="evidence" value="ECO:0007669"/>
    <property type="project" value="InterPro"/>
</dbReference>
<dbReference type="SMART" id="SM00020">
    <property type="entry name" value="Tryp_SPc"/>
    <property type="match status" value="1"/>
</dbReference>
<dbReference type="SUPFAM" id="SSF50494">
    <property type="entry name" value="Trypsin-like serine proteases"/>
    <property type="match status" value="1"/>
</dbReference>
<comment type="caution">
    <text evidence="4">The sequence shown here is derived from an EMBL/GenBank/DDBJ whole genome shotgun (WGS) entry which is preliminary data.</text>
</comment>
<feature type="domain" description="Peptidase S1" evidence="2">
    <location>
        <begin position="18"/>
        <end position="335"/>
    </location>
</feature>
<dbReference type="RefSeq" id="WP_135194710.1">
    <property type="nucleotide sequence ID" value="NZ_SPVH01000006.1"/>
</dbReference>
<evidence type="ECO:0000256" key="1">
    <source>
        <dbReference type="SAM" id="SignalP"/>
    </source>
</evidence>
<dbReference type="Proteomes" id="UP000298216">
    <property type="component" value="Unassembled WGS sequence"/>
</dbReference>
<dbReference type="InterPro" id="IPR043504">
    <property type="entry name" value="Peptidase_S1_PA_chymotrypsin"/>
</dbReference>
<evidence type="ECO:0000313" key="4">
    <source>
        <dbReference type="EMBL" id="TFW12228.1"/>
    </source>
</evidence>
<sequence>MIERNGMARRRWLATASVIGLIAAAGPAAAEVPNDNFSPNAPPVLADPNAINGIGNIITDTGGGSVGVCTGSLINPRTVLFAAHCVNDIPDFAYGSLGLGVPISIGFKGDAFDGILNWITSGEYATSYIDQHYNMSRVFYDPRSLEDARGGGFYEADVAIGVLDSPAKGVPTWAMLFSPLTGDEDRHVITGGYGASGTGSLGAVQGIDFRRRAAENMIGALTSLDDIDLFLFGDGAQGGLSQNLYMVDFDDPAGTATFDFNIFGDDVALENEGMTAGGDSGGPLILDRAFDTPVIAGVLSLGSRYFNGQGSASYGTTAGYQPLYLFTDWIVANNPYKYVTTTGGNGDWFDATHWVQMMDPNYKVIDANGNLITGLPDTPAEGVDSRGGEWGGICFFGDCVDASELAQYNNEREDALAGGAQPVSAEVTGGRTIVDMSGIVAGGAAGSSRDGTGSGLTVRHEASAVGTAPGATQPFEIVPGGPGSTNFVPFNVQGDVLAGENPLFYDVNLMSAGRTTLNDAAIIDRLTIGASGAVLDIGADGLLFAENDVSVWAGQLNVDGALLTYEMLLAGGVLSGSGVIDSTVLTSVMGSIAPGGQGEIGELTLLSDLVLASGSRLFIDIGGDESDRLTVLADSFEGTTGIASLGGLLGLNFISAPRFGEAYTVLTAQGGIDGEFDAVTDISGVLYPVLDYTATSVEVAIEAASYMDFINPDSPAQRTVGGILDAARATNYGALGDIYAQTDLLEGEALEVGLESLSPFAAHSGVTLLSAQTEALRAVVDGRIARDRSAGPAEGLTLIGSGIEVASLNPAATASAAGMATRQAQAEAQERARWGGWKQGVSAYFGAGAIEGEAGQLRGTLADSRSDDQSAWYVVGGVERTIDAVTFGASLAYAEGESDFAEGISTADTRQVQASLYGAVDLAYGAYLGAKVGYGAADLDTERAFAIGGASFRADGETDGRVISGGAELGFNLKSGGLTLQPNIGLNAYSVDLDAYEETGGVAALSIADQSFDSLQHHIGLRVGGETRSGRWTIKPALDVRWVHELAGDDRNVEAAFVAADAFGGVFAGASNDSEWAEIGGSVAIEGDRFGVTLKAASMVDREDLDYQTYSATVTMKF</sequence>
<dbReference type="GO" id="GO:0006508">
    <property type="term" value="P:proteolysis"/>
    <property type="evidence" value="ECO:0007669"/>
    <property type="project" value="InterPro"/>
</dbReference>
<dbReference type="InterPro" id="IPR009003">
    <property type="entry name" value="Peptidase_S1_PA"/>
</dbReference>
<reference evidence="4 5" key="1">
    <citation type="submission" date="2019-03" db="EMBL/GenBank/DDBJ databases">
        <title>Draft genome of Brevundimonas sp. a heavy metal resistant soil bacteria.</title>
        <authorList>
            <person name="Soto J."/>
        </authorList>
    </citation>
    <scope>NUCLEOTIDE SEQUENCE [LARGE SCALE GENOMIC DNA]</scope>
    <source>
        <strain evidence="4 5">B-10</strain>
    </source>
</reference>